<feature type="region of interest" description="Disordered" evidence="1">
    <location>
        <begin position="1"/>
        <end position="105"/>
    </location>
</feature>
<feature type="compositionally biased region" description="Basic residues" evidence="1">
    <location>
        <begin position="24"/>
        <end position="34"/>
    </location>
</feature>
<evidence type="ECO:0000256" key="1">
    <source>
        <dbReference type="SAM" id="MobiDB-lite"/>
    </source>
</evidence>
<feature type="region of interest" description="Disordered" evidence="1">
    <location>
        <begin position="126"/>
        <end position="169"/>
    </location>
</feature>
<dbReference type="AlphaFoldDB" id="A0A6J4SGC0"/>
<feature type="compositionally biased region" description="Low complexity" evidence="1">
    <location>
        <begin position="75"/>
        <end position="91"/>
    </location>
</feature>
<evidence type="ECO:0000313" key="2">
    <source>
        <dbReference type="EMBL" id="CAA9491610.1"/>
    </source>
</evidence>
<feature type="compositionally biased region" description="Basic residues" evidence="1">
    <location>
        <begin position="51"/>
        <end position="69"/>
    </location>
</feature>
<feature type="non-terminal residue" evidence="2">
    <location>
        <position position="169"/>
    </location>
</feature>
<dbReference type="EMBL" id="CADCVR010000044">
    <property type="protein sequence ID" value="CAA9491610.1"/>
    <property type="molecule type" value="Genomic_DNA"/>
</dbReference>
<sequence length="169" mass="18205">EAGDRCAGGAVRRPGRRGGAVPARRGRDRRRVLARRAPDRAADAGLTGPHAHPRGRVVVRARGARRPAGRRQADRGAAGRPRAQAPRGAARVLERHRRARPLPRDHLARRLRAVLRRGGTALCAGRARHGGLRRPEPALRARHGLRFGSPPRRPARAGAPAGGRAGERL</sequence>
<accession>A0A6J4SGC0</accession>
<protein>
    <submittedName>
        <fullName evidence="2">Uncharacterized protein</fullName>
    </submittedName>
</protein>
<name>A0A6J4SGC0_9ACTN</name>
<organism evidence="2">
    <name type="scientific">uncultured Solirubrobacteraceae bacterium</name>
    <dbReference type="NCBI Taxonomy" id="1162706"/>
    <lineage>
        <taxon>Bacteria</taxon>
        <taxon>Bacillati</taxon>
        <taxon>Actinomycetota</taxon>
        <taxon>Thermoleophilia</taxon>
        <taxon>Solirubrobacterales</taxon>
        <taxon>Solirubrobacteraceae</taxon>
        <taxon>environmental samples</taxon>
    </lineage>
</organism>
<reference evidence="2" key="1">
    <citation type="submission" date="2020-02" db="EMBL/GenBank/DDBJ databases">
        <authorList>
            <person name="Meier V. D."/>
        </authorList>
    </citation>
    <scope>NUCLEOTIDE SEQUENCE</scope>
    <source>
        <strain evidence="2">AVDCRST_MAG53</strain>
    </source>
</reference>
<proteinExistence type="predicted"/>
<feature type="compositionally biased region" description="Gly residues" evidence="1">
    <location>
        <begin position="160"/>
        <end position="169"/>
    </location>
</feature>
<feature type="non-terminal residue" evidence="2">
    <location>
        <position position="1"/>
    </location>
</feature>
<gene>
    <name evidence="2" type="ORF">AVDCRST_MAG53-1441</name>
</gene>